<sequence>MTEVQQPMVDRMETRLNSYVGFDTITKQIEAKLCTLEGLQTAQTALREARRSSPKAFEQDLGARPTIHAALPLLGVNRYWRKLTIRKLVKEFSKTQLDELYFDPDTGSPMPLYSAGRYLTIYPCCICHGDGARETDDPRFTTTLEFALSFNDSKTITLLLTDFDPSTMMCTFKPAQEELKIIFYDIACDENGEEYCDFPRSFSIVSNAWFRPTEKEGGGLYGFELAGRPHRFPLCGAPGFCPQVVEPNDIKTGKIRIDAHDEKLGHWEGLGSDWTASWHTIRTSILGDDEPMFRRYSRDVEVVLVVHEVKVPFLDLFCPRRTSAEKDYYDDKYGSFEL</sequence>
<accession>A0A1Y2CT38</accession>
<evidence type="ECO:0000313" key="1">
    <source>
        <dbReference type="EMBL" id="ORY50189.1"/>
    </source>
</evidence>
<name>A0A1Y2CT38_9BASI</name>
<organism evidence="1 2">
    <name type="scientific">Leucosporidium creatinivorum</name>
    <dbReference type="NCBI Taxonomy" id="106004"/>
    <lineage>
        <taxon>Eukaryota</taxon>
        <taxon>Fungi</taxon>
        <taxon>Dikarya</taxon>
        <taxon>Basidiomycota</taxon>
        <taxon>Pucciniomycotina</taxon>
        <taxon>Microbotryomycetes</taxon>
        <taxon>Leucosporidiales</taxon>
        <taxon>Leucosporidium</taxon>
    </lineage>
</organism>
<protein>
    <submittedName>
        <fullName evidence="1">Uncharacterized protein</fullName>
    </submittedName>
</protein>
<dbReference type="EMBL" id="MCGR01000110">
    <property type="protein sequence ID" value="ORY50189.1"/>
    <property type="molecule type" value="Genomic_DNA"/>
</dbReference>
<dbReference type="OrthoDB" id="2520859at2759"/>
<dbReference type="InParanoid" id="A0A1Y2CT38"/>
<gene>
    <name evidence="1" type="ORF">BCR35DRAFT_336052</name>
</gene>
<dbReference type="Proteomes" id="UP000193467">
    <property type="component" value="Unassembled WGS sequence"/>
</dbReference>
<evidence type="ECO:0000313" key="2">
    <source>
        <dbReference type="Proteomes" id="UP000193467"/>
    </source>
</evidence>
<comment type="caution">
    <text evidence="1">The sequence shown here is derived from an EMBL/GenBank/DDBJ whole genome shotgun (WGS) entry which is preliminary data.</text>
</comment>
<keyword evidence="2" id="KW-1185">Reference proteome</keyword>
<reference evidence="1 2" key="1">
    <citation type="submission" date="2016-07" db="EMBL/GenBank/DDBJ databases">
        <title>Pervasive Adenine N6-methylation of Active Genes in Fungi.</title>
        <authorList>
            <consortium name="DOE Joint Genome Institute"/>
            <person name="Mondo S.J."/>
            <person name="Dannebaum R.O."/>
            <person name="Kuo R.C."/>
            <person name="Labutti K."/>
            <person name="Haridas S."/>
            <person name="Kuo A."/>
            <person name="Salamov A."/>
            <person name="Ahrendt S.R."/>
            <person name="Lipzen A."/>
            <person name="Sullivan W."/>
            <person name="Andreopoulos W.B."/>
            <person name="Clum A."/>
            <person name="Lindquist E."/>
            <person name="Daum C."/>
            <person name="Ramamoorthy G.K."/>
            <person name="Gryganskyi A."/>
            <person name="Culley D."/>
            <person name="Magnuson J.K."/>
            <person name="James T.Y."/>
            <person name="O'Malley M.A."/>
            <person name="Stajich J.E."/>
            <person name="Spatafora J.W."/>
            <person name="Visel A."/>
            <person name="Grigoriev I.V."/>
        </authorList>
    </citation>
    <scope>NUCLEOTIDE SEQUENCE [LARGE SCALE GENOMIC DNA]</scope>
    <source>
        <strain evidence="1 2">62-1032</strain>
    </source>
</reference>
<proteinExistence type="predicted"/>
<dbReference type="AlphaFoldDB" id="A0A1Y2CT38"/>